<evidence type="ECO:0000259" key="1">
    <source>
        <dbReference type="Pfam" id="PF13843"/>
    </source>
</evidence>
<dbReference type="InterPro" id="IPR029526">
    <property type="entry name" value="PGBD"/>
</dbReference>
<accession>A0ABQ9HZB0</accession>
<keyword evidence="3" id="KW-1185">Reference proteome</keyword>
<dbReference type="EMBL" id="JARBHB010000003">
    <property type="protein sequence ID" value="KAJ8889726.1"/>
    <property type="molecule type" value="Genomic_DNA"/>
</dbReference>
<feature type="domain" description="PiggyBac transposable element-derived protein" evidence="1">
    <location>
        <begin position="62"/>
        <end position="183"/>
    </location>
</feature>
<dbReference type="Pfam" id="PF13843">
    <property type="entry name" value="DDE_Tnp_1_7"/>
    <property type="match status" value="1"/>
</dbReference>
<evidence type="ECO:0000313" key="3">
    <source>
        <dbReference type="Proteomes" id="UP001159363"/>
    </source>
</evidence>
<proteinExistence type="predicted"/>
<dbReference type="Proteomes" id="UP001159363">
    <property type="component" value="Chromosome 3"/>
</dbReference>
<dbReference type="PANTHER" id="PTHR46599:SF3">
    <property type="entry name" value="PIGGYBAC TRANSPOSABLE ELEMENT-DERIVED PROTEIN 4"/>
    <property type="match status" value="1"/>
</dbReference>
<gene>
    <name evidence="2" type="ORF">PR048_009227</name>
</gene>
<sequence length="185" mass="21425">MAWQNCLSNEEVYRLPFEEIPSDNVSEADPDDTHSDPTFVNNTVNDTSSVRHTFHDISSSSDNESKKQNALEVGLGSRVVETLTDSLEGKNHILYMDNFYLLYLLFSSLRSTKQIYACGTVNPKRKYLPNLKQQKQLQRGEFEYRVSDNDVAIYRWKDNRADNMISTCHDPAEVLLKIKREKMEH</sequence>
<dbReference type="PANTHER" id="PTHR46599">
    <property type="entry name" value="PIGGYBAC TRANSPOSABLE ELEMENT-DERIVED PROTEIN 4"/>
    <property type="match status" value="1"/>
</dbReference>
<protein>
    <recommendedName>
        <fullName evidence="1">PiggyBac transposable element-derived protein domain-containing protein</fullName>
    </recommendedName>
</protein>
<name>A0ABQ9HZB0_9NEOP</name>
<organism evidence="2 3">
    <name type="scientific">Dryococelus australis</name>
    <dbReference type="NCBI Taxonomy" id="614101"/>
    <lineage>
        <taxon>Eukaryota</taxon>
        <taxon>Metazoa</taxon>
        <taxon>Ecdysozoa</taxon>
        <taxon>Arthropoda</taxon>
        <taxon>Hexapoda</taxon>
        <taxon>Insecta</taxon>
        <taxon>Pterygota</taxon>
        <taxon>Neoptera</taxon>
        <taxon>Polyneoptera</taxon>
        <taxon>Phasmatodea</taxon>
        <taxon>Verophasmatodea</taxon>
        <taxon>Anareolatae</taxon>
        <taxon>Phasmatidae</taxon>
        <taxon>Eurycanthinae</taxon>
        <taxon>Dryococelus</taxon>
    </lineage>
</organism>
<reference evidence="2 3" key="1">
    <citation type="submission" date="2023-02" db="EMBL/GenBank/DDBJ databases">
        <title>LHISI_Scaffold_Assembly.</title>
        <authorList>
            <person name="Stuart O.P."/>
            <person name="Cleave R."/>
            <person name="Magrath M.J.L."/>
            <person name="Mikheyev A.S."/>
        </authorList>
    </citation>
    <scope>NUCLEOTIDE SEQUENCE [LARGE SCALE GENOMIC DNA]</scope>
    <source>
        <strain evidence="2">Daus_M_001</strain>
        <tissue evidence="2">Leg muscle</tissue>
    </source>
</reference>
<comment type="caution">
    <text evidence="2">The sequence shown here is derived from an EMBL/GenBank/DDBJ whole genome shotgun (WGS) entry which is preliminary data.</text>
</comment>
<evidence type="ECO:0000313" key="2">
    <source>
        <dbReference type="EMBL" id="KAJ8889726.1"/>
    </source>
</evidence>